<dbReference type="InterPro" id="IPR027417">
    <property type="entry name" value="P-loop_NTPase"/>
</dbReference>
<proteinExistence type="predicted"/>
<evidence type="ECO:0000313" key="10">
    <source>
        <dbReference type="EMBL" id="PPK96304.1"/>
    </source>
</evidence>
<evidence type="ECO:0000256" key="7">
    <source>
        <dbReference type="ARBA" id="ARBA00023065"/>
    </source>
</evidence>
<evidence type="ECO:0000256" key="4">
    <source>
        <dbReference type="ARBA" id="ARBA00022741"/>
    </source>
</evidence>
<name>A0A2S6IPX2_9FLAO</name>
<dbReference type="InterPro" id="IPR017871">
    <property type="entry name" value="ABC_transporter-like_CS"/>
</dbReference>
<dbReference type="Proteomes" id="UP000239002">
    <property type="component" value="Unassembled WGS sequence"/>
</dbReference>
<dbReference type="RefSeq" id="WP_104513876.1">
    <property type="nucleotide sequence ID" value="NZ_MQVW01000022.1"/>
</dbReference>
<dbReference type="GO" id="GO:0015408">
    <property type="term" value="F:ABC-type ferric iron transporter activity"/>
    <property type="evidence" value="ECO:0007669"/>
    <property type="project" value="InterPro"/>
</dbReference>
<accession>A0A2S6IPX2</accession>
<keyword evidence="1" id="KW-0813">Transport</keyword>
<comment type="caution">
    <text evidence="10">The sequence shown here is derived from an EMBL/GenBank/DDBJ whole genome shotgun (WGS) entry which is preliminary data.</text>
</comment>
<dbReference type="PANTHER" id="PTHR42781">
    <property type="entry name" value="SPERMIDINE/PUTRESCINE IMPORT ATP-BINDING PROTEIN POTA"/>
    <property type="match status" value="1"/>
</dbReference>
<dbReference type="GO" id="GO:0015697">
    <property type="term" value="P:quaternary ammonium group transport"/>
    <property type="evidence" value="ECO:0007669"/>
    <property type="project" value="UniProtKB-ARBA"/>
</dbReference>
<dbReference type="Gene3D" id="3.40.50.300">
    <property type="entry name" value="P-loop containing nucleotide triphosphate hydrolases"/>
    <property type="match status" value="1"/>
</dbReference>
<keyword evidence="8" id="KW-0472">Membrane</keyword>
<evidence type="ECO:0000313" key="11">
    <source>
        <dbReference type="Proteomes" id="UP000239002"/>
    </source>
</evidence>
<evidence type="ECO:0000256" key="3">
    <source>
        <dbReference type="ARBA" id="ARBA00022496"/>
    </source>
</evidence>
<dbReference type="PROSITE" id="PS50893">
    <property type="entry name" value="ABC_TRANSPORTER_2"/>
    <property type="match status" value="1"/>
</dbReference>
<dbReference type="FunFam" id="3.40.50.300:FF:000425">
    <property type="entry name" value="Probable ABC transporter, ATP-binding subunit"/>
    <property type="match status" value="1"/>
</dbReference>
<dbReference type="CDD" id="cd03259">
    <property type="entry name" value="ABC_Carb_Solutes_like"/>
    <property type="match status" value="1"/>
</dbReference>
<evidence type="ECO:0000256" key="2">
    <source>
        <dbReference type="ARBA" id="ARBA00022475"/>
    </source>
</evidence>
<dbReference type="PANTHER" id="PTHR42781:SF4">
    <property type="entry name" value="SPERMIDINE_PUTRESCINE IMPORT ATP-BINDING PROTEIN POTA"/>
    <property type="match status" value="1"/>
</dbReference>
<dbReference type="Pfam" id="PF00005">
    <property type="entry name" value="ABC_tran"/>
    <property type="match status" value="1"/>
</dbReference>
<dbReference type="InterPro" id="IPR003439">
    <property type="entry name" value="ABC_transporter-like_ATP-bd"/>
</dbReference>
<keyword evidence="4" id="KW-0547">Nucleotide-binding</keyword>
<evidence type="ECO:0000256" key="5">
    <source>
        <dbReference type="ARBA" id="ARBA00022840"/>
    </source>
</evidence>
<dbReference type="GO" id="GO:0005524">
    <property type="term" value="F:ATP binding"/>
    <property type="evidence" value="ECO:0007669"/>
    <property type="project" value="UniProtKB-KW"/>
</dbReference>
<keyword evidence="7" id="KW-0406">Ion transport</keyword>
<dbReference type="GO" id="GO:0016887">
    <property type="term" value="F:ATP hydrolysis activity"/>
    <property type="evidence" value="ECO:0007669"/>
    <property type="project" value="InterPro"/>
</dbReference>
<dbReference type="SMART" id="SM00382">
    <property type="entry name" value="AAA"/>
    <property type="match status" value="1"/>
</dbReference>
<dbReference type="EMBL" id="PTJE01000001">
    <property type="protein sequence ID" value="PPK96304.1"/>
    <property type="molecule type" value="Genomic_DNA"/>
</dbReference>
<feature type="domain" description="ABC transporter" evidence="9">
    <location>
        <begin position="5"/>
        <end position="235"/>
    </location>
</feature>
<evidence type="ECO:0000259" key="9">
    <source>
        <dbReference type="PROSITE" id="PS50893"/>
    </source>
</evidence>
<protein>
    <submittedName>
        <fullName evidence="10">Putrescine transport system ATP-binding protein</fullName>
    </submittedName>
</protein>
<dbReference type="InterPro" id="IPR003593">
    <property type="entry name" value="AAA+_ATPase"/>
</dbReference>
<keyword evidence="3" id="KW-0410">Iron transport</keyword>
<dbReference type="AlphaFoldDB" id="A0A2S6IPX2"/>
<evidence type="ECO:0000256" key="1">
    <source>
        <dbReference type="ARBA" id="ARBA00022448"/>
    </source>
</evidence>
<dbReference type="InterPro" id="IPR050093">
    <property type="entry name" value="ABC_SmlMolc_Importer"/>
</dbReference>
<keyword evidence="6" id="KW-0408">Iron</keyword>
<evidence type="ECO:0000256" key="6">
    <source>
        <dbReference type="ARBA" id="ARBA00023004"/>
    </source>
</evidence>
<evidence type="ECO:0000256" key="8">
    <source>
        <dbReference type="ARBA" id="ARBA00023136"/>
    </source>
</evidence>
<keyword evidence="2" id="KW-1003">Cell membrane</keyword>
<keyword evidence="5 10" id="KW-0067">ATP-binding</keyword>
<dbReference type="GO" id="GO:0016020">
    <property type="term" value="C:membrane"/>
    <property type="evidence" value="ECO:0007669"/>
    <property type="project" value="InterPro"/>
</dbReference>
<dbReference type="SUPFAM" id="SSF52540">
    <property type="entry name" value="P-loop containing nucleoside triphosphate hydrolases"/>
    <property type="match status" value="1"/>
</dbReference>
<dbReference type="InterPro" id="IPR015853">
    <property type="entry name" value="ABC_transpr_FbpC"/>
</dbReference>
<dbReference type="PROSITE" id="PS00211">
    <property type="entry name" value="ABC_TRANSPORTER_1"/>
    <property type="match status" value="1"/>
</dbReference>
<sequence length="241" mass="27426">MEPLLHIDNITKSFGSETVLHNVSFMLQEHEVLSVLGKSGSGKTTLLKILAGLEKEDDGTISLSRKRMNDTPPNKRNIVYLYQEPLLFPHLNVSENIAFGLKIRKQSPDVIKTKVEHMLAEIGLEEHAEKMPHQLSGGQRQRVSFARALIIEPKVLLLDEPFGALDAETRVQMQELFKKLSKKMKLTSIFITHDLKEALTMGDHIGKIELGHFKRYESKQDFYDDVDSGAQQEAAFWKQFN</sequence>
<reference evidence="10 11" key="1">
    <citation type="submission" date="2018-02" db="EMBL/GenBank/DDBJ databases">
        <title>Genomic Encyclopedia of Archaeal and Bacterial Type Strains, Phase II (KMG-II): from individual species to whole genera.</title>
        <authorList>
            <person name="Goeker M."/>
        </authorList>
    </citation>
    <scope>NUCLEOTIDE SEQUENCE [LARGE SCALE GENOMIC DNA]</scope>
    <source>
        <strain evidence="10 11">DSM 16809</strain>
    </source>
</reference>
<dbReference type="OrthoDB" id="9782239at2"/>
<organism evidence="10 11">
    <name type="scientific">Nonlabens xylanidelens</name>
    <dbReference type="NCBI Taxonomy" id="191564"/>
    <lineage>
        <taxon>Bacteria</taxon>
        <taxon>Pseudomonadati</taxon>
        <taxon>Bacteroidota</taxon>
        <taxon>Flavobacteriia</taxon>
        <taxon>Flavobacteriales</taxon>
        <taxon>Flavobacteriaceae</taxon>
        <taxon>Nonlabens</taxon>
    </lineage>
</organism>
<gene>
    <name evidence="10" type="ORF">LY01_00122</name>
</gene>
<keyword evidence="11" id="KW-1185">Reference proteome</keyword>